<feature type="signal peptide" evidence="1">
    <location>
        <begin position="1"/>
        <end position="30"/>
    </location>
</feature>
<sequence length="440" mass="47393">MRKFSRSLQMPLVLAAFAMMGITACQKNEAGVTIPQVVDPVITNGKDTIYLGDSLKLSPALSNIAGTPTYQWMVNGTIVSTDSSFLFKPTERGDYTISYRVTAGNAQSPLYYRIKVLEPFENGYLIVNEGNFPGLGSVNFYRNGDDTMMLNVYSRVNPGKTLGTTTEYGAIHNNILYMVSKQGAFVAANAFSLKETGRIASLPAEGHAFLGVDNSRGLLSTGDGIYQVNLATFTLGPKVAGISGEAGGMTKTDSYIFVLTQTDGVVVLNISDFSVVAKPVKADVGFAKSQDGRVWAGTGTNLYSIDGSTLAVKAYTVPFTIYDSWGFWNPGSFSGSRYENAIYFAQTGQYGGGTNIYKFVPGIDTTLTVPLVKLPADKELYGAGVRFNSRDTTLVVTAMKPGYGTNSQQNTLLIYNAINGTLKKSIDYTGYFFPAMPVSN</sequence>
<organism evidence="3 4">
    <name type="scientific">Chitinophaga dinghuensis</name>
    <dbReference type="NCBI Taxonomy" id="1539050"/>
    <lineage>
        <taxon>Bacteria</taxon>
        <taxon>Pseudomonadati</taxon>
        <taxon>Bacteroidota</taxon>
        <taxon>Chitinophagia</taxon>
        <taxon>Chitinophagales</taxon>
        <taxon>Chitinophagaceae</taxon>
        <taxon>Chitinophaga</taxon>
    </lineage>
</organism>
<dbReference type="OrthoDB" id="1041092at2"/>
<feature type="domain" description="Bacteroidetes PKD-like" evidence="2">
    <location>
        <begin position="48"/>
        <end position="101"/>
    </location>
</feature>
<dbReference type="InterPro" id="IPR015943">
    <property type="entry name" value="WD40/YVTN_repeat-like_dom_sf"/>
</dbReference>
<evidence type="ECO:0000313" key="3">
    <source>
        <dbReference type="EMBL" id="RAJ85837.1"/>
    </source>
</evidence>
<accession>A0A327W5R2</accession>
<dbReference type="EMBL" id="QLMA01000002">
    <property type="protein sequence ID" value="RAJ85837.1"/>
    <property type="molecule type" value="Genomic_DNA"/>
</dbReference>
<proteinExistence type="predicted"/>
<feature type="chain" id="PRO_5016324204" evidence="1">
    <location>
        <begin position="31"/>
        <end position="440"/>
    </location>
</feature>
<dbReference type="Pfam" id="PF16820">
    <property type="entry name" value="PKD_3"/>
    <property type="match status" value="1"/>
</dbReference>
<reference evidence="3 4" key="1">
    <citation type="submission" date="2018-06" db="EMBL/GenBank/DDBJ databases">
        <title>Genomic Encyclopedia of Archaeal and Bacterial Type Strains, Phase II (KMG-II): from individual species to whole genera.</title>
        <authorList>
            <person name="Goeker M."/>
        </authorList>
    </citation>
    <scope>NUCLEOTIDE SEQUENCE [LARGE SCALE GENOMIC DNA]</scope>
    <source>
        <strain evidence="3 4">DSM 29821</strain>
    </source>
</reference>
<name>A0A327W5R2_9BACT</name>
<comment type="caution">
    <text evidence="3">The sequence shown here is derived from an EMBL/GenBank/DDBJ whole genome shotgun (WGS) entry which is preliminary data.</text>
</comment>
<dbReference type="InterPro" id="IPR031815">
    <property type="entry name" value="DUF5074"/>
</dbReference>
<dbReference type="AlphaFoldDB" id="A0A327W5R2"/>
<gene>
    <name evidence="3" type="ORF">CLV59_102543</name>
</gene>
<dbReference type="Gene3D" id="2.130.10.10">
    <property type="entry name" value="YVTN repeat-like/Quinoprotein amine dehydrogenase"/>
    <property type="match status" value="1"/>
</dbReference>
<dbReference type="InterPro" id="IPR041696">
    <property type="entry name" value="PKD_3"/>
</dbReference>
<dbReference type="Proteomes" id="UP000249819">
    <property type="component" value="Unassembled WGS sequence"/>
</dbReference>
<protein>
    <submittedName>
        <fullName evidence="3">PKD family protein</fullName>
    </submittedName>
</protein>
<evidence type="ECO:0000313" key="4">
    <source>
        <dbReference type="Proteomes" id="UP000249819"/>
    </source>
</evidence>
<keyword evidence="1" id="KW-0732">Signal</keyword>
<evidence type="ECO:0000259" key="2">
    <source>
        <dbReference type="Pfam" id="PF16820"/>
    </source>
</evidence>
<dbReference type="SUPFAM" id="SSF63825">
    <property type="entry name" value="YWTD domain"/>
    <property type="match status" value="1"/>
</dbReference>
<evidence type="ECO:0000256" key="1">
    <source>
        <dbReference type="SAM" id="SignalP"/>
    </source>
</evidence>
<keyword evidence="4" id="KW-1185">Reference proteome</keyword>
<dbReference type="RefSeq" id="WP_111591467.1">
    <property type="nucleotide sequence ID" value="NZ_QLMA01000002.1"/>
</dbReference>
<dbReference type="PROSITE" id="PS51257">
    <property type="entry name" value="PROKAR_LIPOPROTEIN"/>
    <property type="match status" value="1"/>
</dbReference>
<dbReference type="Pfam" id="PF16819">
    <property type="entry name" value="DUF5074"/>
    <property type="match status" value="1"/>
</dbReference>